<dbReference type="EMBL" id="JAQIPB010000012">
    <property type="protein sequence ID" value="MDA7418930.1"/>
    <property type="molecule type" value="Genomic_DNA"/>
</dbReference>
<feature type="signal peptide" evidence="1">
    <location>
        <begin position="1"/>
        <end position="29"/>
    </location>
</feature>
<keyword evidence="1" id="KW-0732">Signal</keyword>
<dbReference type="AlphaFoldDB" id="A0AAE3NAT5"/>
<dbReference type="Proteomes" id="UP001212602">
    <property type="component" value="Unassembled WGS sequence"/>
</dbReference>
<organism evidence="2 3">
    <name type="scientific">Xenophilus arseniciresistens</name>
    <dbReference type="NCBI Taxonomy" id="1283306"/>
    <lineage>
        <taxon>Bacteria</taxon>
        <taxon>Pseudomonadati</taxon>
        <taxon>Pseudomonadota</taxon>
        <taxon>Betaproteobacteria</taxon>
        <taxon>Burkholderiales</taxon>
        <taxon>Comamonadaceae</taxon>
        <taxon>Xenophilus</taxon>
    </lineage>
</organism>
<dbReference type="RefSeq" id="WP_271430130.1">
    <property type="nucleotide sequence ID" value="NZ_JAQIPB010000012.1"/>
</dbReference>
<evidence type="ECO:0000313" key="2">
    <source>
        <dbReference type="EMBL" id="MDA7418930.1"/>
    </source>
</evidence>
<comment type="caution">
    <text evidence="2">The sequence shown here is derived from an EMBL/GenBank/DDBJ whole genome shotgun (WGS) entry which is preliminary data.</text>
</comment>
<dbReference type="InterPro" id="IPR047111">
    <property type="entry name" value="YbaP-like"/>
</dbReference>
<evidence type="ECO:0000256" key="1">
    <source>
        <dbReference type="SAM" id="SignalP"/>
    </source>
</evidence>
<evidence type="ECO:0000313" key="3">
    <source>
        <dbReference type="Proteomes" id="UP001212602"/>
    </source>
</evidence>
<name>A0AAE3NAT5_9BURK</name>
<dbReference type="CDD" id="cd14789">
    <property type="entry name" value="Tiki"/>
    <property type="match status" value="1"/>
</dbReference>
<accession>A0AAE3NAT5</accession>
<dbReference type="PANTHER" id="PTHR40590">
    <property type="entry name" value="CYTOPLASMIC PROTEIN-RELATED"/>
    <property type="match status" value="1"/>
</dbReference>
<keyword evidence="3" id="KW-1185">Reference proteome</keyword>
<dbReference type="InterPro" id="IPR002816">
    <property type="entry name" value="TraB/PrgY/GumN_fam"/>
</dbReference>
<sequence length="338" mass="36899">MSALRFLRRAWHLLAMGWCAALALPPLWAAAPDAACPPAAQSLLTPRALQAAQRQPQDRGFLWRLERDGRSSWLYGTLHLGRAAWVVPGPQLAAALRASDTLALEIDPLDLEAMKPLFAPGDPVRRAQVLTQERLQRLQRQWQAACAPDGGSAQQRLQPLLQVTVLAAQSAQRDGLYTDFAIDLVLAGYARHARLPLVTLETAQSQLALFTADSAREEAEQIDEALGELESGRLRHRMGELAAMWARSDWPRLQAYEQWCECLDTPSERAQMHRLLDERNPVLAEGIEALHAGGQRVFAAVGALHMVGPQGLPALLAQRGFVLTPVLPAATAAAAAAR</sequence>
<protein>
    <submittedName>
        <fullName evidence="2">TraB/GumN family protein</fullName>
    </submittedName>
</protein>
<dbReference type="Pfam" id="PF01963">
    <property type="entry name" value="TraB_PrgY_gumN"/>
    <property type="match status" value="1"/>
</dbReference>
<gene>
    <name evidence="2" type="ORF">PGB34_21380</name>
</gene>
<dbReference type="PANTHER" id="PTHR40590:SF1">
    <property type="entry name" value="CYTOPLASMIC PROTEIN"/>
    <property type="match status" value="1"/>
</dbReference>
<reference evidence="2" key="1">
    <citation type="submission" date="2023-01" db="EMBL/GenBank/DDBJ databases">
        <title>Xenophilus mangrovi sp. nov., isolated from soil of Mangrove nature reserve.</title>
        <authorList>
            <person name="Xu S."/>
            <person name="Liu Z."/>
            <person name="Xu Y."/>
        </authorList>
    </citation>
    <scope>NUCLEOTIDE SEQUENCE</scope>
    <source>
        <strain evidence="2">YW8</strain>
    </source>
</reference>
<proteinExistence type="predicted"/>
<feature type="chain" id="PRO_5042278238" evidence="1">
    <location>
        <begin position="30"/>
        <end position="338"/>
    </location>
</feature>